<dbReference type="PANTHER" id="PTHR38011:SF2">
    <property type="entry name" value="BIFUNCTIONAL DEAMINASE-REDUCTASE DOMAIN PROTEIN"/>
    <property type="match status" value="1"/>
</dbReference>
<evidence type="ECO:0000313" key="3">
    <source>
        <dbReference type="Proteomes" id="UP000010729"/>
    </source>
</evidence>
<dbReference type="OrthoDB" id="7342392at2"/>
<proteinExistence type="predicted"/>
<reference evidence="2 3" key="1">
    <citation type="journal article" date="2013" name="Genome Announc.">
        <title>Draft Genome Sequence of Arthrobacter crystallopoietes Strain BAB-32, Revealing Genes for Bioremediation.</title>
        <authorList>
            <person name="Joshi M.N."/>
            <person name="Pandit A.S."/>
            <person name="Sharma A."/>
            <person name="Pandya R.V."/>
            <person name="Desai S.M."/>
            <person name="Saxena A.K."/>
            <person name="Bagatharia S.B."/>
        </authorList>
    </citation>
    <scope>NUCLEOTIDE SEQUENCE [LARGE SCALE GENOMIC DNA]</scope>
    <source>
        <strain evidence="2 3">BAB-32</strain>
    </source>
</reference>
<dbReference type="Proteomes" id="UP000010729">
    <property type="component" value="Unassembled WGS sequence"/>
</dbReference>
<protein>
    <submittedName>
        <fullName evidence="2">Riboflavin biosynthesis protein RibD</fullName>
    </submittedName>
</protein>
<gene>
    <name evidence="2" type="ORF">D477_006286</name>
</gene>
<name>N1V170_9MICC</name>
<dbReference type="InterPro" id="IPR002734">
    <property type="entry name" value="RibDG_C"/>
</dbReference>
<dbReference type="GO" id="GO:0009231">
    <property type="term" value="P:riboflavin biosynthetic process"/>
    <property type="evidence" value="ECO:0007669"/>
    <property type="project" value="InterPro"/>
</dbReference>
<accession>N1V170</accession>
<dbReference type="InterPro" id="IPR050765">
    <property type="entry name" value="Riboflavin_Biosynth_HTPR"/>
</dbReference>
<dbReference type="PANTHER" id="PTHR38011">
    <property type="entry name" value="DIHYDROFOLATE REDUCTASE FAMILY PROTEIN (AFU_ORTHOLOGUE AFUA_8G06820)"/>
    <property type="match status" value="1"/>
</dbReference>
<dbReference type="GO" id="GO:0008703">
    <property type="term" value="F:5-amino-6-(5-phosphoribosylamino)uracil reductase activity"/>
    <property type="evidence" value="ECO:0007669"/>
    <property type="project" value="InterPro"/>
</dbReference>
<evidence type="ECO:0000259" key="1">
    <source>
        <dbReference type="Pfam" id="PF01872"/>
    </source>
</evidence>
<feature type="domain" description="Bacterial bifunctional deaminase-reductase C-terminal" evidence="1">
    <location>
        <begin position="2"/>
        <end position="173"/>
    </location>
</feature>
<organism evidence="2 3">
    <name type="scientific">Arthrobacter crystallopoietes BAB-32</name>
    <dbReference type="NCBI Taxonomy" id="1246476"/>
    <lineage>
        <taxon>Bacteria</taxon>
        <taxon>Bacillati</taxon>
        <taxon>Actinomycetota</taxon>
        <taxon>Actinomycetes</taxon>
        <taxon>Micrococcales</taxon>
        <taxon>Micrococcaceae</taxon>
        <taxon>Crystallibacter</taxon>
    </lineage>
</organism>
<dbReference type="RefSeq" id="WP_005268029.1">
    <property type="nucleotide sequence ID" value="NZ_ANPE02000087.1"/>
</dbReference>
<comment type="caution">
    <text evidence="2">The sequence shown here is derived from an EMBL/GenBank/DDBJ whole genome shotgun (WGS) entry which is preliminary data.</text>
</comment>
<dbReference type="InterPro" id="IPR024072">
    <property type="entry name" value="DHFR-like_dom_sf"/>
</dbReference>
<dbReference type="Gene3D" id="3.40.430.10">
    <property type="entry name" value="Dihydrofolate Reductase, subunit A"/>
    <property type="match status" value="1"/>
</dbReference>
<dbReference type="EMBL" id="ANPE02000087">
    <property type="protein sequence ID" value="EMY35090.1"/>
    <property type="molecule type" value="Genomic_DNA"/>
</dbReference>
<sequence>MRKVTSGLFHSVDGVVESPDQWQFDSFDGELGLGLGMFISRTDTVILGRTTYEQWAGYWPNAEDDDDFASFINPVQKFVASNTLSGDLEWQNSQLIEGGLEDFIRELKQGEGGDIAVCGSISVVRQLLFANLLDELTLMQHPVVAGKGKHLFEPGDPTTRLVLQDAQITSKGNVIMQYGLRGENLN</sequence>
<keyword evidence="3" id="KW-1185">Reference proteome</keyword>
<dbReference type="AlphaFoldDB" id="N1V170"/>
<evidence type="ECO:0000313" key="2">
    <source>
        <dbReference type="EMBL" id="EMY35090.1"/>
    </source>
</evidence>
<dbReference type="Pfam" id="PF01872">
    <property type="entry name" value="RibD_C"/>
    <property type="match status" value="1"/>
</dbReference>
<dbReference type="SUPFAM" id="SSF53597">
    <property type="entry name" value="Dihydrofolate reductase-like"/>
    <property type="match status" value="1"/>
</dbReference>